<accession>A0A1E7FEG4</accession>
<keyword evidence="2" id="KW-1185">Reference proteome</keyword>
<protein>
    <submittedName>
        <fullName evidence="1">Uncharacterized protein</fullName>
    </submittedName>
</protein>
<dbReference type="KEGG" id="fcy:FRACYDRAFT_239167"/>
<reference evidence="1 2" key="1">
    <citation type="submission" date="2016-09" db="EMBL/GenBank/DDBJ databases">
        <title>Extensive genetic diversity and differential bi-allelic expression allows diatom success in the polar Southern Ocean.</title>
        <authorList>
            <consortium name="DOE Joint Genome Institute"/>
            <person name="Mock T."/>
            <person name="Otillar R.P."/>
            <person name="Strauss J."/>
            <person name="Dupont C."/>
            <person name="Frickenhaus S."/>
            <person name="Maumus F."/>
            <person name="Mcmullan M."/>
            <person name="Sanges R."/>
            <person name="Schmutz J."/>
            <person name="Toseland A."/>
            <person name="Valas R."/>
            <person name="Veluchamy A."/>
            <person name="Ward B.J."/>
            <person name="Allen A."/>
            <person name="Barry K."/>
            <person name="Falciatore A."/>
            <person name="Ferrante M."/>
            <person name="Fortunato A.E."/>
            <person name="Gloeckner G."/>
            <person name="Gruber A."/>
            <person name="Hipkin R."/>
            <person name="Janech M."/>
            <person name="Kroth P."/>
            <person name="Leese F."/>
            <person name="Lindquist E."/>
            <person name="Lyon B.R."/>
            <person name="Martin J."/>
            <person name="Mayer C."/>
            <person name="Parker M."/>
            <person name="Quesneville H."/>
            <person name="Raymond J."/>
            <person name="Uhlig C."/>
            <person name="Valentin K.U."/>
            <person name="Worden A.Z."/>
            <person name="Armbrust E.V."/>
            <person name="Bowler C."/>
            <person name="Green B."/>
            <person name="Moulton V."/>
            <person name="Van Oosterhout C."/>
            <person name="Grigoriev I."/>
        </authorList>
    </citation>
    <scope>NUCLEOTIDE SEQUENCE [LARGE SCALE GENOMIC DNA]</scope>
    <source>
        <strain evidence="1 2">CCMP1102</strain>
    </source>
</reference>
<evidence type="ECO:0000313" key="2">
    <source>
        <dbReference type="Proteomes" id="UP000095751"/>
    </source>
</evidence>
<dbReference type="InParanoid" id="A0A1E7FEG4"/>
<gene>
    <name evidence="1" type="ORF">FRACYDRAFT_239167</name>
</gene>
<dbReference type="EMBL" id="KV784358">
    <property type="protein sequence ID" value="OEU16572.1"/>
    <property type="molecule type" value="Genomic_DNA"/>
</dbReference>
<dbReference type="Proteomes" id="UP000095751">
    <property type="component" value="Unassembled WGS sequence"/>
</dbReference>
<organism evidence="1 2">
    <name type="scientific">Fragilariopsis cylindrus CCMP1102</name>
    <dbReference type="NCBI Taxonomy" id="635003"/>
    <lineage>
        <taxon>Eukaryota</taxon>
        <taxon>Sar</taxon>
        <taxon>Stramenopiles</taxon>
        <taxon>Ochrophyta</taxon>
        <taxon>Bacillariophyta</taxon>
        <taxon>Bacillariophyceae</taxon>
        <taxon>Bacillariophycidae</taxon>
        <taxon>Bacillariales</taxon>
        <taxon>Bacillariaceae</taxon>
        <taxon>Fragilariopsis</taxon>
    </lineage>
</organism>
<proteinExistence type="predicted"/>
<dbReference type="AlphaFoldDB" id="A0A1E7FEG4"/>
<name>A0A1E7FEG4_9STRA</name>
<sequence>MSRFIPATRLNGDLHHIQDGLQIRVGLLDEVVLSSENVHVRWYNWNSGITQRRYVRDGWCGGIFLLRGQLFVKLPDNDSILLTNEGDYAIYGGVSSVVYQVEKDSIILSVRWKSNYEGRPRNGNVENRDNHKQWIIGSFIDKTVEEEKHFFSENFELKWGLINDVPFHKIGKTITNINNYDWKTMGIIIRGSMLYEFTEFATTSDQHQDKNVSHHLEKPGSFLYWHPNAPHTCSTEEPTLLISLRWRD</sequence>
<evidence type="ECO:0000313" key="1">
    <source>
        <dbReference type="EMBL" id="OEU16572.1"/>
    </source>
</evidence>